<dbReference type="Proteomes" id="UP000053201">
    <property type="component" value="Unassembled WGS sequence"/>
</dbReference>
<dbReference type="GeneID" id="27691543"/>
<dbReference type="InParanoid" id="A0A0L0H5P3"/>
<accession>A0A0L0H5P3</accession>
<reference evidence="1 2" key="1">
    <citation type="submission" date="2009-08" db="EMBL/GenBank/DDBJ databases">
        <title>The Genome Sequence of Spizellomyces punctatus strain DAOM BR117.</title>
        <authorList>
            <consortium name="The Broad Institute Genome Sequencing Platform"/>
            <person name="Russ C."/>
            <person name="Cuomo C."/>
            <person name="Shea T."/>
            <person name="Young S.K."/>
            <person name="Zeng Q."/>
            <person name="Koehrsen M."/>
            <person name="Haas B."/>
            <person name="Borodovsky M."/>
            <person name="Guigo R."/>
            <person name="Alvarado L."/>
            <person name="Berlin A."/>
            <person name="Bochicchio J."/>
            <person name="Borenstein D."/>
            <person name="Chapman S."/>
            <person name="Chen Z."/>
            <person name="Engels R."/>
            <person name="Freedman E."/>
            <person name="Gellesch M."/>
            <person name="Goldberg J."/>
            <person name="Griggs A."/>
            <person name="Gujja S."/>
            <person name="Heiman D."/>
            <person name="Hepburn T."/>
            <person name="Howarth C."/>
            <person name="Jen D."/>
            <person name="Larson L."/>
            <person name="Lewis B."/>
            <person name="Mehta T."/>
            <person name="Park D."/>
            <person name="Pearson M."/>
            <person name="Roberts A."/>
            <person name="Saif S."/>
            <person name="Shenoy N."/>
            <person name="Sisk P."/>
            <person name="Stolte C."/>
            <person name="Sykes S."/>
            <person name="Thomson T."/>
            <person name="Walk T."/>
            <person name="White J."/>
            <person name="Yandava C."/>
            <person name="Burger G."/>
            <person name="Gray M.W."/>
            <person name="Holland P.W.H."/>
            <person name="King N."/>
            <person name="Lang F.B.F."/>
            <person name="Roger A.J."/>
            <person name="Ruiz-Trillo I."/>
            <person name="Lander E."/>
            <person name="Nusbaum C."/>
        </authorList>
    </citation>
    <scope>NUCLEOTIDE SEQUENCE [LARGE SCALE GENOMIC DNA]</scope>
    <source>
        <strain evidence="1 2">DAOM BR117</strain>
    </source>
</reference>
<name>A0A0L0H5P3_SPIPD</name>
<proteinExistence type="predicted"/>
<evidence type="ECO:0000313" key="1">
    <source>
        <dbReference type="EMBL" id="KNC96221.1"/>
    </source>
</evidence>
<gene>
    <name evidence="1" type="ORF">SPPG_08374</name>
</gene>
<sequence>MPSIETTTQRLRIDDGTNLSIHKPILNVTSLWTPKTPLVAKVSIFIVNPSSKSYSISTPWTTSDVWSVYDNDGQDCPFRDKVSSQQWVTIPPGESVVEASADLDELYRILNPEDITLPEIFYIKAKFTAEVRNEDGDQVGEVELETDDAMVRVEGA</sequence>
<dbReference type="EMBL" id="KQ257470">
    <property type="protein sequence ID" value="KNC96221.1"/>
    <property type="molecule type" value="Genomic_DNA"/>
</dbReference>
<dbReference type="RefSeq" id="XP_016604261.1">
    <property type="nucleotide sequence ID" value="XM_016756533.1"/>
</dbReference>
<protein>
    <submittedName>
        <fullName evidence="1">Uncharacterized protein</fullName>
    </submittedName>
</protein>
<dbReference type="VEuPathDB" id="FungiDB:SPPG_08374"/>
<dbReference type="OrthoDB" id="10295324at2759"/>
<keyword evidence="2" id="KW-1185">Reference proteome</keyword>
<organism evidence="1 2">
    <name type="scientific">Spizellomyces punctatus (strain DAOM BR117)</name>
    <dbReference type="NCBI Taxonomy" id="645134"/>
    <lineage>
        <taxon>Eukaryota</taxon>
        <taxon>Fungi</taxon>
        <taxon>Fungi incertae sedis</taxon>
        <taxon>Chytridiomycota</taxon>
        <taxon>Chytridiomycota incertae sedis</taxon>
        <taxon>Chytridiomycetes</taxon>
        <taxon>Spizellomycetales</taxon>
        <taxon>Spizellomycetaceae</taxon>
        <taxon>Spizellomyces</taxon>
    </lineage>
</organism>
<evidence type="ECO:0000313" key="2">
    <source>
        <dbReference type="Proteomes" id="UP000053201"/>
    </source>
</evidence>
<dbReference type="AlphaFoldDB" id="A0A0L0H5P3"/>